<evidence type="ECO:0000313" key="2">
    <source>
        <dbReference type="Proteomes" id="UP000033556"/>
    </source>
</evidence>
<reference evidence="1 2" key="1">
    <citation type="submission" date="2015-01" db="EMBL/GenBank/DDBJ databases">
        <title>Genome Sequencing of Rickettsiales.</title>
        <authorList>
            <person name="Daugherty S.C."/>
            <person name="Su Q."/>
            <person name="Abolude K."/>
            <person name="Beier-Sexton M."/>
            <person name="Carlyon J.A."/>
            <person name="Carter R."/>
            <person name="Day N.P."/>
            <person name="Dumler S.J."/>
            <person name="Dyachenko V."/>
            <person name="Godinez A."/>
            <person name="Kurtti T.J."/>
            <person name="Lichay M."/>
            <person name="Mullins K.E."/>
            <person name="Ott S."/>
            <person name="Pappas-Brown V."/>
            <person name="Paris D.H."/>
            <person name="Patel P."/>
            <person name="Richards A.L."/>
            <person name="Sadzewicz L."/>
            <person name="Sears K."/>
            <person name="Seidman D."/>
            <person name="Sengamalay N."/>
            <person name="Stenos J."/>
            <person name="Tallon L.J."/>
            <person name="Vincent G."/>
            <person name="Fraser C.M."/>
            <person name="Munderloh U."/>
            <person name="Dunning-Hotopp J.C."/>
        </authorList>
    </citation>
    <scope>NUCLEOTIDE SEQUENCE [LARGE SCALE GENOMIC DNA]</scope>
    <source>
        <strain evidence="1 2">Ac/Pa</strain>
    </source>
</reference>
<proteinExistence type="predicted"/>
<gene>
    <name evidence="1" type="ORF">APHACPA_1179</name>
</gene>
<organism evidence="1 2">
    <name type="scientific">Rickettsia amblyommatis str. Ac/Pa</name>
    <dbReference type="NCBI Taxonomy" id="1359164"/>
    <lineage>
        <taxon>Bacteria</taxon>
        <taxon>Pseudomonadati</taxon>
        <taxon>Pseudomonadota</taxon>
        <taxon>Alphaproteobacteria</taxon>
        <taxon>Rickettsiales</taxon>
        <taxon>Rickettsiaceae</taxon>
        <taxon>Rickettsieae</taxon>
        <taxon>Rickettsia</taxon>
        <taxon>spotted fever group</taxon>
    </lineage>
</organism>
<protein>
    <recommendedName>
        <fullName evidence="3">PD-(D/E)XK nuclease transposase family protein</fullName>
    </recommendedName>
</protein>
<dbReference type="AlphaFoldDB" id="A0A0F3N2C5"/>
<keyword evidence="2" id="KW-1185">Reference proteome</keyword>
<name>A0A0F3N2C5_RICAM</name>
<accession>A0A0F3N2C5</accession>
<dbReference type="PATRIC" id="fig|1359164.3.peg.1164"/>
<dbReference type="Proteomes" id="UP000033556">
    <property type="component" value="Unassembled WGS sequence"/>
</dbReference>
<dbReference type="EMBL" id="LANR01000001">
    <property type="protein sequence ID" value="KJV62158.1"/>
    <property type="molecule type" value="Genomic_DNA"/>
</dbReference>
<sequence>MQRYLDPINDVAFKKLFMDKTRLLSFLNNIMRLPEELDDRP</sequence>
<evidence type="ECO:0000313" key="1">
    <source>
        <dbReference type="EMBL" id="KJV62158.1"/>
    </source>
</evidence>
<comment type="caution">
    <text evidence="1">The sequence shown here is derived from an EMBL/GenBank/DDBJ whole genome shotgun (WGS) entry which is preliminary data.</text>
</comment>
<evidence type="ECO:0008006" key="3">
    <source>
        <dbReference type="Google" id="ProtNLM"/>
    </source>
</evidence>